<dbReference type="InterPro" id="IPR023210">
    <property type="entry name" value="NADP_OxRdtase_dom"/>
</dbReference>
<dbReference type="GO" id="GO:0016491">
    <property type="term" value="F:oxidoreductase activity"/>
    <property type="evidence" value="ECO:0007669"/>
    <property type="project" value="UniProtKB-KW"/>
</dbReference>
<dbReference type="EC" id="1.1.1.-" evidence="3"/>
<dbReference type="CDD" id="cd19081">
    <property type="entry name" value="AKR_AKR9C1"/>
    <property type="match status" value="1"/>
</dbReference>
<evidence type="ECO:0000259" key="2">
    <source>
        <dbReference type="Pfam" id="PF00248"/>
    </source>
</evidence>
<protein>
    <submittedName>
        <fullName evidence="3">L-glyceraldehyde 3-phosphate reductase</fullName>
        <ecNumber evidence="3">1.1.1.-</ecNumber>
    </submittedName>
</protein>
<proteinExistence type="predicted"/>
<name>A0A3B0M5B0_9GAMM</name>
<evidence type="ECO:0000256" key="1">
    <source>
        <dbReference type="ARBA" id="ARBA00023002"/>
    </source>
</evidence>
<dbReference type="PANTHER" id="PTHR43364:SF6">
    <property type="entry name" value="OXIDOREDUCTASE-RELATED"/>
    <property type="match status" value="1"/>
</dbReference>
<organism evidence="3">
    <name type="scientific">Arsenophonus endosymbiont of Trialeurodes vaporariorum</name>
    <dbReference type="NCBI Taxonomy" id="235567"/>
    <lineage>
        <taxon>Bacteria</taxon>
        <taxon>Pseudomonadati</taxon>
        <taxon>Pseudomonadota</taxon>
        <taxon>Gammaproteobacteria</taxon>
        <taxon>Enterobacterales</taxon>
        <taxon>Morganellaceae</taxon>
        <taxon>Arsenophonus</taxon>
    </lineage>
</organism>
<dbReference type="PRINTS" id="PR00069">
    <property type="entry name" value="ALDKETRDTASE"/>
</dbReference>
<reference evidence="3" key="1">
    <citation type="submission" date="2018-04" db="EMBL/GenBank/DDBJ databases">
        <authorList>
            <person name="Go L.Y."/>
            <person name="Mitchell J.A."/>
        </authorList>
    </citation>
    <scope>NUCLEOTIDE SEQUENCE</scope>
    <source>
        <strain evidence="3">ARTV</strain>
    </source>
</reference>
<dbReference type="InterPro" id="IPR036812">
    <property type="entry name" value="NAD(P)_OxRdtase_dom_sf"/>
</dbReference>
<dbReference type="FunFam" id="3.20.20.100:FF:000004">
    <property type="entry name" value="Oxidoreductase, aldo/keto reductase"/>
    <property type="match status" value="1"/>
</dbReference>
<dbReference type="AlphaFoldDB" id="A0A3B0M5B0"/>
<dbReference type="GO" id="GO:0005829">
    <property type="term" value="C:cytosol"/>
    <property type="evidence" value="ECO:0007669"/>
    <property type="project" value="TreeGrafter"/>
</dbReference>
<accession>A0A3B0M5B0</accession>
<gene>
    <name evidence="3" type="primary">gpr</name>
    <name evidence="3" type="ORF">ARTV_1036</name>
</gene>
<dbReference type="InterPro" id="IPR050523">
    <property type="entry name" value="AKR_Detox_Biosynth"/>
</dbReference>
<evidence type="ECO:0000313" key="3">
    <source>
        <dbReference type="EMBL" id="SSW95288.1"/>
    </source>
</evidence>
<dbReference type="SUPFAM" id="SSF51430">
    <property type="entry name" value="NAD(P)-linked oxidoreductase"/>
    <property type="match status" value="1"/>
</dbReference>
<feature type="domain" description="NADP-dependent oxidoreductase" evidence="2">
    <location>
        <begin position="15"/>
        <end position="313"/>
    </location>
</feature>
<dbReference type="EMBL" id="UFQR01000003">
    <property type="protein sequence ID" value="SSW95288.1"/>
    <property type="molecule type" value="Genomic_DNA"/>
</dbReference>
<keyword evidence="1 3" id="KW-0560">Oxidoreductase</keyword>
<dbReference type="PANTHER" id="PTHR43364">
    <property type="entry name" value="NADH-SPECIFIC METHYLGLYOXAL REDUCTASE-RELATED"/>
    <property type="match status" value="1"/>
</dbReference>
<dbReference type="Pfam" id="PF00248">
    <property type="entry name" value="Aldo_ket_red"/>
    <property type="match status" value="1"/>
</dbReference>
<dbReference type="Gene3D" id="3.20.20.100">
    <property type="entry name" value="NADP-dependent oxidoreductase domain"/>
    <property type="match status" value="1"/>
</dbReference>
<dbReference type="InterPro" id="IPR020471">
    <property type="entry name" value="AKR"/>
</dbReference>
<sequence length="319" mass="35649">MQLRRLGSTGFVIPPLVVGGNVFGWTINEKESFTILDALYDNCLVAIDTADVYSSWAAGNRVGESETIIGNWLTKHSIARDKLIIFTKVGADLGSPGKRGLSARWIINAVEDSLRRLQTDYIDLYFSHWPDINTPYEEMLNAYQKLLTTGKICAIGASNLDAEQLKTALDVANSQNLPRYQVLQPEYNIYDRAAFDDKLKKLCIKENIGIVTYYSLASGFLTVKYRRQSDLNSSLRKSDIDKYLNQRGEIILKALQVVANAHQATLAEVALAWLMAFNGITEPIASATTVAQIESFVKAINLTLTKAQFEYIDYESKLN</sequence>